<evidence type="ECO:0000256" key="10">
    <source>
        <dbReference type="PIRSR" id="PIRSR000114-3"/>
    </source>
</evidence>
<comment type="catalytic activity">
    <reaction evidence="7">
        <text>sn-glycerol 3-phosphate + NAD(+) = dihydroxyacetone phosphate + NADH + H(+)</text>
        <dbReference type="Rhea" id="RHEA:11092"/>
        <dbReference type="ChEBI" id="CHEBI:15378"/>
        <dbReference type="ChEBI" id="CHEBI:57540"/>
        <dbReference type="ChEBI" id="CHEBI:57597"/>
        <dbReference type="ChEBI" id="CHEBI:57642"/>
        <dbReference type="ChEBI" id="CHEBI:57945"/>
        <dbReference type="EC" id="1.1.1.94"/>
    </reaction>
</comment>
<dbReference type="PANTHER" id="PTHR11728">
    <property type="entry name" value="GLYCEROL-3-PHOSPHATE DEHYDROGENASE"/>
    <property type="match status" value="1"/>
</dbReference>
<dbReference type="HAMAP" id="MF_00394">
    <property type="entry name" value="NAD_Glyc3P_dehydrog"/>
    <property type="match status" value="1"/>
</dbReference>
<evidence type="ECO:0000256" key="1">
    <source>
        <dbReference type="ARBA" id="ARBA00011009"/>
    </source>
</evidence>
<evidence type="ECO:0000256" key="3">
    <source>
        <dbReference type="ARBA" id="ARBA00023002"/>
    </source>
</evidence>
<evidence type="ECO:0000256" key="7">
    <source>
        <dbReference type="HAMAP-Rule" id="MF_00394"/>
    </source>
</evidence>
<dbReference type="GO" id="GO:0046168">
    <property type="term" value="P:glycerol-3-phosphate catabolic process"/>
    <property type="evidence" value="ECO:0007669"/>
    <property type="project" value="InterPro"/>
</dbReference>
<protein>
    <recommendedName>
        <fullName evidence="7">Glycerol-3-phosphate dehydrogenase [NAD(P)+]</fullName>
        <ecNumber evidence="7">1.1.1.94</ecNumber>
    </recommendedName>
    <alternativeName>
        <fullName evidence="7">NAD(P)(+)-dependent glycerol-3-phosphate dehydrogenase</fullName>
    </alternativeName>
    <alternativeName>
        <fullName evidence="7">NAD(P)H-dependent dihydroxyacetone-phosphate reductase</fullName>
    </alternativeName>
</protein>
<feature type="binding site" evidence="7">
    <location>
        <position position="39"/>
    </location>
    <ligand>
        <name>NADPH</name>
        <dbReference type="ChEBI" id="CHEBI:57783"/>
    </ligand>
</feature>
<evidence type="ECO:0000256" key="12">
    <source>
        <dbReference type="RuleBase" id="RU000439"/>
    </source>
</evidence>
<dbReference type="Pfam" id="PF01210">
    <property type="entry name" value="NAD_Gly3P_dh_N"/>
    <property type="match status" value="1"/>
</dbReference>
<dbReference type="UniPathway" id="UPA00940"/>
<feature type="binding site" evidence="10">
    <location>
        <position position="147"/>
    </location>
    <ligand>
        <name>NAD(+)</name>
        <dbReference type="ChEBI" id="CHEBI:57540"/>
    </ligand>
</feature>
<evidence type="ECO:0000256" key="9">
    <source>
        <dbReference type="PIRSR" id="PIRSR000114-2"/>
    </source>
</evidence>
<dbReference type="GO" id="GO:0005975">
    <property type="term" value="P:carbohydrate metabolic process"/>
    <property type="evidence" value="ECO:0007669"/>
    <property type="project" value="InterPro"/>
</dbReference>
<reference evidence="15 16" key="1">
    <citation type="submission" date="2018-12" db="EMBL/GenBank/DDBJ databases">
        <title>Hymenobacter gummosus sp. nov., isolated from a spring.</title>
        <authorList>
            <person name="Nie L."/>
        </authorList>
    </citation>
    <scope>NUCLEOTIDE SEQUENCE [LARGE SCALE GENOMIC DNA]</scope>
    <source>
        <strain evidence="15 16">KCTC 52166</strain>
    </source>
</reference>
<comment type="caution">
    <text evidence="7">Lacks conserved residue(s) required for the propagation of feature annotation.</text>
</comment>
<dbReference type="GO" id="GO:0051287">
    <property type="term" value="F:NAD binding"/>
    <property type="evidence" value="ECO:0007669"/>
    <property type="project" value="InterPro"/>
</dbReference>
<organism evidence="15 16">
    <name type="scientific">Hymenobacter gummosus</name>
    <dbReference type="NCBI Taxonomy" id="1776032"/>
    <lineage>
        <taxon>Bacteria</taxon>
        <taxon>Pseudomonadati</taxon>
        <taxon>Bacteroidota</taxon>
        <taxon>Cytophagia</taxon>
        <taxon>Cytophagales</taxon>
        <taxon>Hymenobacteraceae</taxon>
        <taxon>Hymenobacter</taxon>
    </lineage>
</organism>
<keyword evidence="7" id="KW-0547">Nucleotide-binding</keyword>
<dbReference type="SUPFAM" id="SSF51735">
    <property type="entry name" value="NAD(P)-binding Rossmann-fold domains"/>
    <property type="match status" value="1"/>
</dbReference>
<dbReference type="InterPro" id="IPR008927">
    <property type="entry name" value="6-PGluconate_DH-like_C_sf"/>
</dbReference>
<keyword evidence="6 7" id="KW-1208">Phospholipid metabolism</keyword>
<keyword evidence="16" id="KW-1185">Reference proteome</keyword>
<feature type="binding site" evidence="7">
    <location>
        <position position="286"/>
    </location>
    <ligand>
        <name>NADPH</name>
        <dbReference type="ChEBI" id="CHEBI:57783"/>
    </ligand>
</feature>
<dbReference type="GO" id="GO:0006650">
    <property type="term" value="P:glycerophospholipid metabolic process"/>
    <property type="evidence" value="ECO:0007669"/>
    <property type="project" value="UniProtKB-UniRule"/>
</dbReference>
<dbReference type="GO" id="GO:0008654">
    <property type="term" value="P:phospholipid biosynthetic process"/>
    <property type="evidence" value="ECO:0007669"/>
    <property type="project" value="UniProtKB-KW"/>
</dbReference>
<feature type="binding site" evidence="10">
    <location>
        <position position="90"/>
    </location>
    <ligand>
        <name>NAD(+)</name>
        <dbReference type="ChEBI" id="CHEBI:57540"/>
    </ligand>
</feature>
<keyword evidence="7" id="KW-0521">NADP</keyword>
<feature type="binding site" evidence="7">
    <location>
        <position position="143"/>
    </location>
    <ligand>
        <name>sn-glycerol 3-phosphate</name>
        <dbReference type="ChEBI" id="CHEBI:57597"/>
    </ligand>
</feature>
<feature type="binding site" evidence="7">
    <location>
        <position position="18"/>
    </location>
    <ligand>
        <name>NADPH</name>
        <dbReference type="ChEBI" id="CHEBI:57783"/>
    </ligand>
</feature>
<dbReference type="OrthoDB" id="9812273at2"/>
<dbReference type="GO" id="GO:0141152">
    <property type="term" value="F:glycerol-3-phosphate dehydrogenase (NAD+) activity"/>
    <property type="evidence" value="ECO:0007669"/>
    <property type="project" value="RHEA"/>
</dbReference>
<sequence length="335" mass="37445">MSLAFPLEKIAMIGGGSWATALAKILSENGARVGWWLRHKEDVQHLQRTRHNPRYLSSVQFDLTRVFPSTDVEDVVKEADWVVLAVPAAFVKETLDKLDRDALKNKRVISAIKGMIPGRNELVTDYVSERFRLSREKMGCVAGPCHAEEVALEKQSYLTIGSPDLALAEDFSQLLRNRYVKAHAAADLDGIEYCAVMKNIIALTCGVAHGLGYGDNFQAVMVANAVQEIRRFLYALNPQPRDLSASAYLGDLLVTAYSQFSRNRTFGNMVGRGYSVKSAQMEMNMVAEGYYAVKSIFEVNKDLRVNMPITSAAYHILYEKVAPAVEIELLKEKFR</sequence>
<dbReference type="InterPro" id="IPR013328">
    <property type="entry name" value="6PGD_dom2"/>
</dbReference>
<feature type="binding site" evidence="9">
    <location>
        <position position="113"/>
    </location>
    <ligand>
        <name>substrate</name>
    </ligand>
</feature>
<dbReference type="NCBIfam" id="NF000942">
    <property type="entry name" value="PRK00094.1-4"/>
    <property type="match status" value="1"/>
</dbReference>
<keyword evidence="3 7" id="KW-0560">Oxidoreductase</keyword>
<keyword evidence="5 7" id="KW-0594">Phospholipid biosynthesis</keyword>
<dbReference type="PANTHER" id="PTHR11728:SF1">
    <property type="entry name" value="GLYCEROL-3-PHOSPHATE DEHYDROGENASE [NAD(+)] 2, CHLOROPLASTIC"/>
    <property type="match status" value="1"/>
</dbReference>
<feature type="binding site" evidence="7">
    <location>
        <position position="261"/>
    </location>
    <ligand>
        <name>sn-glycerol 3-phosphate</name>
        <dbReference type="ChEBI" id="CHEBI:57597"/>
    </ligand>
</feature>
<evidence type="ECO:0000259" key="13">
    <source>
        <dbReference type="Pfam" id="PF01210"/>
    </source>
</evidence>
<evidence type="ECO:0000256" key="4">
    <source>
        <dbReference type="ARBA" id="ARBA00023098"/>
    </source>
</evidence>
<dbReference type="GO" id="GO:0046167">
    <property type="term" value="P:glycerol-3-phosphate biosynthetic process"/>
    <property type="evidence" value="ECO:0007669"/>
    <property type="project" value="UniProtKB-UniRule"/>
</dbReference>
<comment type="catalytic activity">
    <reaction evidence="7 12">
        <text>sn-glycerol 3-phosphate + NADP(+) = dihydroxyacetone phosphate + NADPH + H(+)</text>
        <dbReference type="Rhea" id="RHEA:11096"/>
        <dbReference type="ChEBI" id="CHEBI:15378"/>
        <dbReference type="ChEBI" id="CHEBI:57597"/>
        <dbReference type="ChEBI" id="CHEBI:57642"/>
        <dbReference type="ChEBI" id="CHEBI:57783"/>
        <dbReference type="ChEBI" id="CHEBI:58349"/>
        <dbReference type="EC" id="1.1.1.94"/>
    </reaction>
</comment>
<name>A0A3S0JDC9_9BACT</name>
<dbReference type="GO" id="GO:0005829">
    <property type="term" value="C:cytosol"/>
    <property type="evidence" value="ECO:0007669"/>
    <property type="project" value="TreeGrafter"/>
</dbReference>
<feature type="binding site" evidence="7">
    <location>
        <position position="263"/>
    </location>
    <ligand>
        <name>sn-glycerol 3-phosphate</name>
        <dbReference type="ChEBI" id="CHEBI:57597"/>
    </ligand>
</feature>
<proteinExistence type="inferred from homology"/>
<dbReference type="PRINTS" id="PR00077">
    <property type="entry name" value="GPDHDRGNASE"/>
</dbReference>
<evidence type="ECO:0000256" key="2">
    <source>
        <dbReference type="ARBA" id="ARBA00022516"/>
    </source>
</evidence>
<feature type="binding site" evidence="7">
    <location>
        <position position="147"/>
    </location>
    <ligand>
        <name>NADPH</name>
        <dbReference type="ChEBI" id="CHEBI:57783"/>
    </ligand>
</feature>
<dbReference type="InterPro" id="IPR036291">
    <property type="entry name" value="NAD(P)-bd_dom_sf"/>
</dbReference>
<feature type="binding site" evidence="7">
    <location>
        <position position="55"/>
    </location>
    <ligand>
        <name>NADPH</name>
        <dbReference type="ChEBI" id="CHEBI:57783"/>
    </ligand>
</feature>
<feature type="binding site" evidence="7">
    <location>
        <position position="288"/>
    </location>
    <ligand>
        <name>NADPH</name>
        <dbReference type="ChEBI" id="CHEBI:57783"/>
    </ligand>
</feature>
<feature type="binding site" evidence="9">
    <location>
        <begin position="262"/>
        <end position="263"/>
    </location>
    <ligand>
        <name>substrate</name>
    </ligand>
</feature>
<feature type="active site" description="Proton acceptor" evidence="7 8">
    <location>
        <position position="198"/>
    </location>
</feature>
<comment type="pathway">
    <text evidence="7">Membrane lipid metabolism; glycerophospholipid metabolism.</text>
</comment>
<evidence type="ECO:0000313" key="15">
    <source>
        <dbReference type="EMBL" id="RTQ45646.1"/>
    </source>
</evidence>
<comment type="function">
    <text evidence="7">Catalyzes the reduction of the glycolytic intermediate dihydroxyacetone phosphate (DHAP) to sn-glycerol 3-phosphate (G3P), the key precursor for phospholipid synthesis.</text>
</comment>
<feature type="binding site" evidence="7">
    <location>
        <position position="113"/>
    </location>
    <ligand>
        <name>sn-glycerol 3-phosphate</name>
        <dbReference type="ChEBI" id="CHEBI:57597"/>
    </ligand>
</feature>
<dbReference type="SUPFAM" id="SSF48179">
    <property type="entry name" value="6-phosphogluconate dehydrogenase C-terminal domain-like"/>
    <property type="match status" value="1"/>
</dbReference>
<evidence type="ECO:0000256" key="11">
    <source>
        <dbReference type="RuleBase" id="RU000437"/>
    </source>
</evidence>
<dbReference type="PIRSF" id="PIRSF000114">
    <property type="entry name" value="Glycerol-3-P_dh"/>
    <property type="match status" value="1"/>
</dbReference>
<keyword evidence="7 10" id="KW-0520">NAD</keyword>
<feature type="binding site" evidence="7">
    <location>
        <position position="38"/>
    </location>
    <ligand>
        <name>NADPH</name>
        <dbReference type="ChEBI" id="CHEBI:57783"/>
    </ligand>
</feature>
<dbReference type="PROSITE" id="PS00957">
    <property type="entry name" value="NAD_G3PDH"/>
    <property type="match status" value="1"/>
</dbReference>
<comment type="similarity">
    <text evidence="1 7 11">Belongs to the NAD-dependent glycerol-3-phosphate dehydrogenase family.</text>
</comment>
<comment type="caution">
    <text evidence="15">The sequence shown here is derived from an EMBL/GenBank/DDBJ whole genome shotgun (WGS) entry which is preliminary data.</text>
</comment>
<keyword evidence="4 7" id="KW-0443">Lipid metabolism</keyword>
<feature type="domain" description="Glycerol-3-phosphate dehydrogenase NAD-dependent C-terminal" evidence="14">
    <location>
        <begin position="187"/>
        <end position="324"/>
    </location>
</feature>
<dbReference type="GO" id="GO:0141153">
    <property type="term" value="F:glycerol-3-phosphate dehydrogenase (NADP+) activity"/>
    <property type="evidence" value="ECO:0007669"/>
    <property type="project" value="RHEA"/>
</dbReference>
<dbReference type="InterPro" id="IPR006168">
    <property type="entry name" value="G3P_DH_NAD-dep"/>
</dbReference>
<accession>A0A3S0JDC9</accession>
<dbReference type="Pfam" id="PF07479">
    <property type="entry name" value="NAD_Gly3P_dh_C"/>
    <property type="match status" value="1"/>
</dbReference>
<dbReference type="EC" id="1.1.1.94" evidence="7"/>
<evidence type="ECO:0000313" key="16">
    <source>
        <dbReference type="Proteomes" id="UP000282184"/>
    </source>
</evidence>
<feature type="binding site" evidence="10">
    <location>
        <position position="262"/>
    </location>
    <ligand>
        <name>NAD(+)</name>
        <dbReference type="ChEBI" id="CHEBI:57540"/>
    </ligand>
</feature>
<dbReference type="Gene3D" id="3.40.50.720">
    <property type="entry name" value="NAD(P)-binding Rossmann-like Domain"/>
    <property type="match status" value="1"/>
</dbReference>
<feature type="binding site" evidence="7">
    <location>
        <position position="17"/>
    </location>
    <ligand>
        <name>NADPH</name>
        <dbReference type="ChEBI" id="CHEBI:57783"/>
    </ligand>
</feature>
<evidence type="ECO:0000259" key="14">
    <source>
        <dbReference type="Pfam" id="PF07479"/>
    </source>
</evidence>
<dbReference type="Gene3D" id="1.10.1040.10">
    <property type="entry name" value="N-(1-d-carboxylethyl)-l-norvaline Dehydrogenase, domain 2"/>
    <property type="match status" value="1"/>
</dbReference>
<comment type="subcellular location">
    <subcellularLocation>
        <location evidence="7">Cytoplasm</location>
    </subcellularLocation>
</comment>
<evidence type="ECO:0000256" key="8">
    <source>
        <dbReference type="PIRSR" id="PIRSR000114-1"/>
    </source>
</evidence>
<feature type="binding site" evidence="7">
    <location>
        <position position="113"/>
    </location>
    <ligand>
        <name>NADPH</name>
        <dbReference type="ChEBI" id="CHEBI:57783"/>
    </ligand>
</feature>
<evidence type="ECO:0000256" key="5">
    <source>
        <dbReference type="ARBA" id="ARBA00023209"/>
    </source>
</evidence>
<gene>
    <name evidence="7" type="primary">gpsA</name>
    <name evidence="15" type="ORF">EJV47_24465</name>
</gene>
<evidence type="ECO:0000256" key="6">
    <source>
        <dbReference type="ARBA" id="ARBA00023264"/>
    </source>
</evidence>
<feature type="binding site" evidence="7">
    <location>
        <position position="262"/>
    </location>
    <ligand>
        <name>sn-glycerol 3-phosphate</name>
        <dbReference type="ChEBI" id="CHEBI:57597"/>
    </ligand>
</feature>
<dbReference type="EMBL" id="RXOF01000019">
    <property type="protein sequence ID" value="RTQ45646.1"/>
    <property type="molecule type" value="Genomic_DNA"/>
</dbReference>
<dbReference type="NCBIfam" id="NF000940">
    <property type="entry name" value="PRK00094.1-2"/>
    <property type="match status" value="1"/>
</dbReference>
<keyword evidence="7" id="KW-0963">Cytoplasm</keyword>
<feature type="domain" description="Glycerol-3-phosphate dehydrogenase NAD-dependent N-terminal" evidence="13">
    <location>
        <begin position="9"/>
        <end position="166"/>
    </location>
</feature>
<dbReference type="InterPro" id="IPR006109">
    <property type="entry name" value="G3P_DH_NAD-dep_C"/>
</dbReference>
<feature type="binding site" evidence="7">
    <location>
        <position position="251"/>
    </location>
    <ligand>
        <name>sn-glycerol 3-phosphate</name>
        <dbReference type="ChEBI" id="CHEBI:57597"/>
    </ligand>
</feature>
<dbReference type="AlphaFoldDB" id="A0A3S0JDC9"/>
<dbReference type="Proteomes" id="UP000282184">
    <property type="component" value="Unassembled WGS sequence"/>
</dbReference>
<feature type="binding site" evidence="7">
    <location>
        <position position="262"/>
    </location>
    <ligand>
        <name>NADPH</name>
        <dbReference type="ChEBI" id="CHEBI:57783"/>
    </ligand>
</feature>
<dbReference type="InterPro" id="IPR011128">
    <property type="entry name" value="G3P_DH_NAD-dep_N"/>
</dbReference>
<feature type="binding site" evidence="7">
    <location>
        <position position="198"/>
    </location>
    <ligand>
        <name>sn-glycerol 3-phosphate</name>
        <dbReference type="ChEBI" id="CHEBI:57597"/>
    </ligand>
</feature>
<keyword evidence="2 7" id="KW-0444">Lipid biosynthesis</keyword>